<keyword evidence="2" id="KW-0812">Transmembrane</keyword>
<accession>A0AAV4EXM3</accession>
<feature type="region of interest" description="Disordered" evidence="1">
    <location>
        <begin position="79"/>
        <end position="202"/>
    </location>
</feature>
<evidence type="ECO:0000313" key="5">
    <source>
        <dbReference type="Proteomes" id="UP000762676"/>
    </source>
</evidence>
<feature type="compositionally biased region" description="Polar residues" evidence="1">
    <location>
        <begin position="82"/>
        <end position="101"/>
    </location>
</feature>
<dbReference type="Proteomes" id="UP000762676">
    <property type="component" value="Unassembled WGS sequence"/>
</dbReference>
<protein>
    <submittedName>
        <fullName evidence="4">Phosphodiesterase</fullName>
    </submittedName>
</protein>
<feature type="domain" description="GAF" evidence="3">
    <location>
        <begin position="519"/>
        <end position="658"/>
    </location>
</feature>
<sequence length="662" mass="69695">MRRRACRRRRKRRGMRSTDTCMRFATESPCFYRPPPPFGSNVNTTDLASRLVRLVQPGFSVYITALYPVLPVVAKPTASPALGTSSGSSNQPCPVSPSTKLEPSGGQVSETSSSSRSSSSTLGSVPEDPGSSDTATYSAIQSSSTPRDTSSESIPLPEISPDLQSPQTTVSSDTVKSSTGISSSNSTVSLSKASISVTPRGTIDSASGTITAETSVGSSYTSPISCPQVTSTSSNTITEDISCDIKIPNNTLTTQSTDITNSKPKTSCFGSNINTSTCSASSTHKPGHQTSPHQDFTASLSSAGVGAVPSLGAGLPYPAVHARAAVSGRSLRSRALLSRGSSYAVRKMSVAGGPGGFHHQGGGDNGSGGGGIVGGGSIDAKDEDAAQEFDMMERWLDEHPEFVHDYFARKAHKSMVDGWLLAHALAGAENLSTSSTSSKASSGANTPVRKISAQDFERGGILNPMVSTVDGLPTFLGPSCSSTPTPSSKCRRRSKSELKALDEKELMYELVIDICNDLDVTSLCYKILQNLCILLNADRCSLFLVKGTSTKYLASKLFDVTSDSEFESVCDREDEIRIPLGTGIAGYVAKTGEVVNIPDAYEVSAALTFFVFVLVDSDDVIIVVVVVLLLLSLYVEATTTSTTTATAIRTVIIHAETKVRRD</sequence>
<dbReference type="Pfam" id="PF01590">
    <property type="entry name" value="GAF"/>
    <property type="match status" value="1"/>
</dbReference>
<dbReference type="InterPro" id="IPR029016">
    <property type="entry name" value="GAF-like_dom_sf"/>
</dbReference>
<evidence type="ECO:0000256" key="2">
    <source>
        <dbReference type="SAM" id="Phobius"/>
    </source>
</evidence>
<feature type="compositionally biased region" description="Low complexity" evidence="1">
    <location>
        <begin position="142"/>
        <end position="161"/>
    </location>
</feature>
<feature type="region of interest" description="Disordered" evidence="1">
    <location>
        <begin position="354"/>
        <end position="376"/>
    </location>
</feature>
<dbReference type="AlphaFoldDB" id="A0AAV4EXM3"/>
<feature type="compositionally biased region" description="Low complexity" evidence="1">
    <location>
        <begin position="104"/>
        <end position="124"/>
    </location>
</feature>
<evidence type="ECO:0000256" key="1">
    <source>
        <dbReference type="SAM" id="MobiDB-lite"/>
    </source>
</evidence>
<evidence type="ECO:0000259" key="3">
    <source>
        <dbReference type="SMART" id="SM00065"/>
    </source>
</evidence>
<organism evidence="4 5">
    <name type="scientific">Elysia marginata</name>
    <dbReference type="NCBI Taxonomy" id="1093978"/>
    <lineage>
        <taxon>Eukaryota</taxon>
        <taxon>Metazoa</taxon>
        <taxon>Spiralia</taxon>
        <taxon>Lophotrochozoa</taxon>
        <taxon>Mollusca</taxon>
        <taxon>Gastropoda</taxon>
        <taxon>Heterobranchia</taxon>
        <taxon>Euthyneura</taxon>
        <taxon>Panpulmonata</taxon>
        <taxon>Sacoglossa</taxon>
        <taxon>Placobranchoidea</taxon>
        <taxon>Plakobranchidae</taxon>
        <taxon>Elysia</taxon>
    </lineage>
</organism>
<feature type="transmembrane region" description="Helical" evidence="2">
    <location>
        <begin position="609"/>
        <end position="635"/>
    </location>
</feature>
<keyword evidence="5" id="KW-1185">Reference proteome</keyword>
<evidence type="ECO:0000313" key="4">
    <source>
        <dbReference type="EMBL" id="GFR65902.1"/>
    </source>
</evidence>
<feature type="compositionally biased region" description="Polar residues" evidence="1">
    <location>
        <begin position="131"/>
        <end position="141"/>
    </location>
</feature>
<dbReference type="SMART" id="SM00065">
    <property type="entry name" value="GAF"/>
    <property type="match status" value="1"/>
</dbReference>
<comment type="caution">
    <text evidence="4">The sequence shown here is derived from an EMBL/GenBank/DDBJ whole genome shotgun (WGS) entry which is preliminary data.</text>
</comment>
<dbReference type="EMBL" id="BMAT01003988">
    <property type="protein sequence ID" value="GFR65902.1"/>
    <property type="molecule type" value="Genomic_DNA"/>
</dbReference>
<gene>
    <name evidence="4" type="ORF">ElyMa_001957700</name>
</gene>
<dbReference type="SUPFAM" id="SSF55781">
    <property type="entry name" value="GAF domain-like"/>
    <property type="match status" value="1"/>
</dbReference>
<name>A0AAV4EXM3_9GAST</name>
<feature type="compositionally biased region" description="Low complexity" evidence="1">
    <location>
        <begin position="168"/>
        <end position="194"/>
    </location>
</feature>
<keyword evidence="2" id="KW-1133">Transmembrane helix</keyword>
<dbReference type="InterPro" id="IPR003018">
    <property type="entry name" value="GAF"/>
</dbReference>
<dbReference type="Gene3D" id="3.30.450.40">
    <property type="match status" value="1"/>
</dbReference>
<proteinExistence type="predicted"/>
<reference evidence="4 5" key="1">
    <citation type="journal article" date="2021" name="Elife">
        <title>Chloroplast acquisition without the gene transfer in kleptoplastic sea slugs, Plakobranchus ocellatus.</title>
        <authorList>
            <person name="Maeda T."/>
            <person name="Takahashi S."/>
            <person name="Yoshida T."/>
            <person name="Shimamura S."/>
            <person name="Takaki Y."/>
            <person name="Nagai Y."/>
            <person name="Toyoda A."/>
            <person name="Suzuki Y."/>
            <person name="Arimoto A."/>
            <person name="Ishii H."/>
            <person name="Satoh N."/>
            <person name="Nishiyama T."/>
            <person name="Hasebe M."/>
            <person name="Maruyama T."/>
            <person name="Minagawa J."/>
            <person name="Obokata J."/>
            <person name="Shigenobu S."/>
        </authorList>
    </citation>
    <scope>NUCLEOTIDE SEQUENCE [LARGE SCALE GENOMIC DNA]</scope>
</reference>
<keyword evidence="2" id="KW-0472">Membrane</keyword>